<keyword evidence="3" id="KW-0813">Transport</keyword>
<evidence type="ECO:0000313" key="13">
    <source>
        <dbReference type="Proteomes" id="UP001526246"/>
    </source>
</evidence>
<evidence type="ECO:0000256" key="9">
    <source>
        <dbReference type="ARBA" id="ARBA00023136"/>
    </source>
</evidence>
<keyword evidence="9 10" id="KW-0472">Membrane</keyword>
<proteinExistence type="inferred from homology"/>
<evidence type="ECO:0000256" key="6">
    <source>
        <dbReference type="ARBA" id="ARBA00022692"/>
    </source>
</evidence>
<dbReference type="PRINTS" id="PR00164">
    <property type="entry name" value="ABC2TRNSPORT"/>
</dbReference>
<comment type="caution">
    <text evidence="12">The sequence shown here is derived from an EMBL/GenBank/DDBJ whole genome shotgun (WGS) entry which is preliminary data.</text>
</comment>
<keyword evidence="13" id="KW-1185">Reference proteome</keyword>
<evidence type="ECO:0000256" key="10">
    <source>
        <dbReference type="SAM" id="Phobius"/>
    </source>
</evidence>
<evidence type="ECO:0000256" key="4">
    <source>
        <dbReference type="ARBA" id="ARBA00022475"/>
    </source>
</evidence>
<feature type="transmembrane region" description="Helical" evidence="10">
    <location>
        <begin position="176"/>
        <end position="197"/>
    </location>
</feature>
<protein>
    <submittedName>
        <fullName evidence="12">ABC transporter permease</fullName>
    </submittedName>
</protein>
<evidence type="ECO:0000256" key="2">
    <source>
        <dbReference type="ARBA" id="ARBA00007783"/>
    </source>
</evidence>
<keyword evidence="5" id="KW-0762">Sugar transport</keyword>
<feature type="transmembrane region" description="Helical" evidence="10">
    <location>
        <begin position="143"/>
        <end position="164"/>
    </location>
</feature>
<feature type="transmembrane region" description="Helical" evidence="10">
    <location>
        <begin position="230"/>
        <end position="250"/>
    </location>
</feature>
<feature type="transmembrane region" description="Helical" evidence="10">
    <location>
        <begin position="34"/>
        <end position="55"/>
    </location>
</feature>
<evidence type="ECO:0000256" key="8">
    <source>
        <dbReference type="ARBA" id="ARBA00023047"/>
    </source>
</evidence>
<dbReference type="RefSeq" id="WP_264880554.1">
    <property type="nucleotide sequence ID" value="NZ_JAPDOB010000001.1"/>
</dbReference>
<dbReference type="InterPro" id="IPR013525">
    <property type="entry name" value="ABC2_TM"/>
</dbReference>
<evidence type="ECO:0000256" key="7">
    <source>
        <dbReference type="ARBA" id="ARBA00022989"/>
    </source>
</evidence>
<gene>
    <name evidence="12" type="ORF">OMW55_02455</name>
</gene>
<keyword evidence="6 10" id="KW-0812">Transmembrane</keyword>
<feature type="domain" description="ABC-2 type transporter transmembrane" evidence="11">
    <location>
        <begin position="15"/>
        <end position="222"/>
    </location>
</feature>
<dbReference type="InterPro" id="IPR000412">
    <property type="entry name" value="ABC_2_transport"/>
</dbReference>
<sequence length="260" mass="29601">MSRLTAGWRIQRRVVSALMLRELVTRFGRENIGFLWIMAEPLLFAMLVGLLWRFMKGPEEHGVSVIAFVATGYIPLTLFRQSLQRSVKVFSVNGSLLYHRQIQVLDFILVRFLVEMVGAMMAYFFIAVLLITVGEFPVPANLGIFLVGWFYYAWFTLALVLCLAPLSEKSEILEKLVPLTTYIAIPFSGTFNMMSWLTPPAQAVLWYSPFVHAMEMMRDGIFGNRVDAEWGLTVPTAACLSLTLLGLILCQRIRRHLVIE</sequence>
<dbReference type="Pfam" id="PF01061">
    <property type="entry name" value="ABC2_membrane"/>
    <property type="match status" value="1"/>
</dbReference>
<feature type="transmembrane region" description="Helical" evidence="10">
    <location>
        <begin position="108"/>
        <end position="131"/>
    </location>
</feature>
<dbReference type="PANTHER" id="PTHR30413">
    <property type="entry name" value="INNER MEMBRANE TRANSPORT PERMEASE"/>
    <property type="match status" value="1"/>
</dbReference>
<comment type="subcellular location">
    <subcellularLocation>
        <location evidence="1">Cell membrane</location>
        <topology evidence="1">Multi-pass membrane protein</topology>
    </subcellularLocation>
</comment>
<keyword evidence="4" id="KW-1003">Cell membrane</keyword>
<evidence type="ECO:0000313" key="12">
    <source>
        <dbReference type="EMBL" id="MCW3796672.1"/>
    </source>
</evidence>
<feature type="transmembrane region" description="Helical" evidence="10">
    <location>
        <begin position="61"/>
        <end position="79"/>
    </location>
</feature>
<evidence type="ECO:0000256" key="5">
    <source>
        <dbReference type="ARBA" id="ARBA00022597"/>
    </source>
</evidence>
<dbReference type="PANTHER" id="PTHR30413:SF10">
    <property type="entry name" value="CAPSULE POLYSACCHARIDE EXPORT INNER-MEMBRANE PROTEIN CTRC"/>
    <property type="match status" value="1"/>
</dbReference>
<reference evidence="12 13" key="1">
    <citation type="submission" date="2022-10" db="EMBL/GenBank/DDBJ databases">
        <title>Sphingomonas sp.</title>
        <authorList>
            <person name="Jin C."/>
        </authorList>
    </citation>
    <scope>NUCLEOTIDE SEQUENCE [LARGE SCALE GENOMIC DNA]</scope>
    <source>
        <strain evidence="12 13">BN140010</strain>
    </source>
</reference>
<organism evidence="12 13">
    <name type="scientific">Sphingomonas arvum</name>
    <dbReference type="NCBI Taxonomy" id="2992113"/>
    <lineage>
        <taxon>Bacteria</taxon>
        <taxon>Pseudomonadati</taxon>
        <taxon>Pseudomonadota</taxon>
        <taxon>Alphaproteobacteria</taxon>
        <taxon>Sphingomonadales</taxon>
        <taxon>Sphingomonadaceae</taxon>
        <taxon>Sphingomonas</taxon>
    </lineage>
</organism>
<keyword evidence="8" id="KW-0625">Polysaccharide transport</keyword>
<dbReference type="Proteomes" id="UP001526246">
    <property type="component" value="Unassembled WGS sequence"/>
</dbReference>
<evidence type="ECO:0000256" key="3">
    <source>
        <dbReference type="ARBA" id="ARBA00022448"/>
    </source>
</evidence>
<dbReference type="EMBL" id="JAPDOB010000001">
    <property type="protein sequence ID" value="MCW3796672.1"/>
    <property type="molecule type" value="Genomic_DNA"/>
</dbReference>
<keyword evidence="7 10" id="KW-1133">Transmembrane helix</keyword>
<accession>A0ABT3JC68</accession>
<evidence type="ECO:0000256" key="1">
    <source>
        <dbReference type="ARBA" id="ARBA00004651"/>
    </source>
</evidence>
<name>A0ABT3JC68_9SPHN</name>
<comment type="similarity">
    <text evidence="2">Belongs to the ABC-2 integral membrane protein family.</text>
</comment>
<evidence type="ECO:0000259" key="11">
    <source>
        <dbReference type="Pfam" id="PF01061"/>
    </source>
</evidence>